<comment type="similarity">
    <text evidence="1 5 6">Belongs to the peptidase S8 family.</text>
</comment>
<gene>
    <name evidence="11" type="ORF">DHM44_01700</name>
</gene>
<dbReference type="Gene3D" id="3.40.50.200">
    <property type="entry name" value="Peptidase S8/S53 domain"/>
    <property type="match status" value="1"/>
</dbReference>
<feature type="domain" description="Peptidase S8/S53" evidence="10">
    <location>
        <begin position="113"/>
        <end position="371"/>
    </location>
</feature>
<keyword evidence="4 5" id="KW-0720">Serine protease</keyword>
<evidence type="ECO:0000256" key="3">
    <source>
        <dbReference type="ARBA" id="ARBA00022801"/>
    </source>
</evidence>
<dbReference type="AlphaFoldDB" id="A0A3D5Q936"/>
<feature type="active site" description="Charge relay system" evidence="5">
    <location>
        <position position="484"/>
    </location>
</feature>
<keyword evidence="2 5" id="KW-0645">Protease</keyword>
<evidence type="ECO:0000259" key="10">
    <source>
        <dbReference type="Pfam" id="PF00082"/>
    </source>
</evidence>
<evidence type="ECO:0000256" key="1">
    <source>
        <dbReference type="ARBA" id="ARBA00011073"/>
    </source>
</evidence>
<evidence type="ECO:0000256" key="4">
    <source>
        <dbReference type="ARBA" id="ARBA00022825"/>
    </source>
</evidence>
<accession>A0A3D5Q936</accession>
<dbReference type="PROSITE" id="PS00137">
    <property type="entry name" value="SUBTILASE_HIS"/>
    <property type="match status" value="1"/>
</dbReference>
<proteinExistence type="inferred from homology"/>
<keyword evidence="8" id="KW-0472">Membrane</keyword>
<dbReference type="InterPro" id="IPR015500">
    <property type="entry name" value="Peptidase_S8_subtilisin-rel"/>
</dbReference>
<evidence type="ECO:0000256" key="9">
    <source>
        <dbReference type="SAM" id="SignalP"/>
    </source>
</evidence>
<keyword evidence="9" id="KW-0732">Signal</keyword>
<feature type="active site" description="Charge relay system" evidence="5">
    <location>
        <position position="121"/>
    </location>
</feature>
<evidence type="ECO:0000313" key="11">
    <source>
        <dbReference type="EMBL" id="HCW92375.1"/>
    </source>
</evidence>
<dbReference type="GO" id="GO:0005615">
    <property type="term" value="C:extracellular space"/>
    <property type="evidence" value="ECO:0007669"/>
    <property type="project" value="TreeGrafter"/>
</dbReference>
<dbReference type="InterPro" id="IPR050131">
    <property type="entry name" value="Peptidase_S8_subtilisin-like"/>
</dbReference>
<dbReference type="SUPFAM" id="SSF52743">
    <property type="entry name" value="Subtilisin-like"/>
    <property type="match status" value="1"/>
</dbReference>
<keyword evidence="8" id="KW-0812">Transmembrane</keyword>
<comment type="caution">
    <text evidence="11">The sequence shown here is derived from an EMBL/GenBank/DDBJ whole genome shotgun (WGS) entry which is preliminary data.</text>
</comment>
<dbReference type="Proteomes" id="UP000262325">
    <property type="component" value="Unassembled WGS sequence"/>
</dbReference>
<evidence type="ECO:0000256" key="6">
    <source>
        <dbReference type="RuleBase" id="RU003355"/>
    </source>
</evidence>
<dbReference type="GO" id="GO:0006508">
    <property type="term" value="P:proteolysis"/>
    <property type="evidence" value="ECO:0007669"/>
    <property type="project" value="UniProtKB-KW"/>
</dbReference>
<dbReference type="PROSITE" id="PS00136">
    <property type="entry name" value="SUBTILASE_ASP"/>
    <property type="match status" value="1"/>
</dbReference>
<dbReference type="PROSITE" id="PS00138">
    <property type="entry name" value="SUBTILASE_SER"/>
    <property type="match status" value="1"/>
</dbReference>
<keyword evidence="8" id="KW-1133">Transmembrane helix</keyword>
<dbReference type="Pfam" id="PF00082">
    <property type="entry name" value="Peptidase_S8"/>
    <property type="match status" value="1"/>
</dbReference>
<feature type="transmembrane region" description="Helical" evidence="8">
    <location>
        <begin position="596"/>
        <end position="613"/>
    </location>
</feature>
<evidence type="ECO:0000256" key="8">
    <source>
        <dbReference type="SAM" id="Phobius"/>
    </source>
</evidence>
<organism evidence="11 12">
    <name type="scientific">Flexistipes sinusarabici</name>
    <dbReference type="NCBI Taxonomy" id="2352"/>
    <lineage>
        <taxon>Bacteria</taxon>
        <taxon>Pseudomonadati</taxon>
        <taxon>Deferribacterota</taxon>
        <taxon>Deferribacteres</taxon>
        <taxon>Deferribacterales</taxon>
        <taxon>Flexistipitaceae</taxon>
        <taxon>Flexistipes</taxon>
    </lineage>
</organism>
<feature type="region of interest" description="Disordered" evidence="7">
    <location>
        <begin position="539"/>
        <end position="581"/>
    </location>
</feature>
<sequence>MRWFFCCLFFFICLQTYADTSLFKYLGKNHPQYKVPAAVKIIKIGNVFYLSGDKDLIYSIFDNSSIKEINPPKRKLKFFPNDDFFENQWGLHNPGDTDINWPEAIDILLPVNKSPIVVVMDSGIAWNHPDLQSNLLTGGDFGSYGYNFCPYDNLTDTYDYAGHGTHIAGIIGAVTNNLFGIAGIGDNNIKLLNMKITCGNSFDINFTAELSAISKILELKEAGYNIRFVNMSFGGSEYIKEEEAALKTLTDNEIYLFSAAGNEGESKREFPAGYENVISVGSLNRENEISSFSNYGEWVDIYAPGSDIIATFNEYLAKPESLYLLSNYKDAFRNEFNEEQQNTTLNKWRLDSSGHATITLNTTSSCSDNVSNSIIMGPFNPDLPEYRNKNLIVKLKSPYYNSQIYLDWSMGNNQKWLSVIKQSGYTNMGFIYRYAKWPVSIEKYDRVKLRICFEGIAGMSASIDAVRVSASDTPDAFLYDYGTSMATPFVTASAALSYLQMDSFSKSDLLNNSDTIPSLYGNIKKLNLSKFLSFTLNDNTSEDKTPDGNNSGTDITEDNITDNKTNIEPVNGNENNGEGSGGGGGCSIAGTANNNLSFLIILAFAFFVYRFTIKNTASKNNE</sequence>
<dbReference type="PRINTS" id="PR00723">
    <property type="entry name" value="SUBTILISIN"/>
</dbReference>
<keyword evidence="3 5" id="KW-0378">Hydrolase</keyword>
<evidence type="ECO:0000256" key="2">
    <source>
        <dbReference type="ARBA" id="ARBA00022670"/>
    </source>
</evidence>
<dbReference type="InterPro" id="IPR023828">
    <property type="entry name" value="Peptidase_S8_Ser-AS"/>
</dbReference>
<dbReference type="PROSITE" id="PS51892">
    <property type="entry name" value="SUBTILASE"/>
    <property type="match status" value="1"/>
</dbReference>
<protein>
    <recommendedName>
        <fullName evidence="10">Peptidase S8/S53 domain-containing protein</fullName>
    </recommendedName>
</protein>
<dbReference type="InterPro" id="IPR036852">
    <property type="entry name" value="Peptidase_S8/S53_dom_sf"/>
</dbReference>
<evidence type="ECO:0000256" key="5">
    <source>
        <dbReference type="PROSITE-ProRule" id="PRU01240"/>
    </source>
</evidence>
<name>A0A3D5Q936_FLESI</name>
<evidence type="ECO:0000313" key="12">
    <source>
        <dbReference type="Proteomes" id="UP000262325"/>
    </source>
</evidence>
<dbReference type="InterPro" id="IPR000209">
    <property type="entry name" value="Peptidase_S8/S53_dom"/>
</dbReference>
<feature type="signal peptide" evidence="9">
    <location>
        <begin position="1"/>
        <end position="18"/>
    </location>
</feature>
<dbReference type="InterPro" id="IPR022398">
    <property type="entry name" value="Peptidase_S8_His-AS"/>
</dbReference>
<dbReference type="EMBL" id="DPPF01000037">
    <property type="protein sequence ID" value="HCW92375.1"/>
    <property type="molecule type" value="Genomic_DNA"/>
</dbReference>
<dbReference type="InterPro" id="IPR023827">
    <property type="entry name" value="Peptidase_S8_Asp-AS"/>
</dbReference>
<feature type="chain" id="PRO_5017603596" description="Peptidase S8/S53 domain-containing protein" evidence="9">
    <location>
        <begin position="19"/>
        <end position="622"/>
    </location>
</feature>
<dbReference type="GO" id="GO:0004252">
    <property type="term" value="F:serine-type endopeptidase activity"/>
    <property type="evidence" value="ECO:0007669"/>
    <property type="project" value="UniProtKB-UniRule"/>
</dbReference>
<evidence type="ECO:0000256" key="7">
    <source>
        <dbReference type="SAM" id="MobiDB-lite"/>
    </source>
</evidence>
<feature type="active site" description="Charge relay system" evidence="5">
    <location>
        <position position="163"/>
    </location>
</feature>
<reference evidence="11 12" key="1">
    <citation type="journal article" date="2018" name="Nat. Biotechnol.">
        <title>A standardized bacterial taxonomy based on genome phylogeny substantially revises the tree of life.</title>
        <authorList>
            <person name="Parks D.H."/>
            <person name="Chuvochina M."/>
            <person name="Waite D.W."/>
            <person name="Rinke C."/>
            <person name="Skarshewski A."/>
            <person name="Chaumeil P.A."/>
            <person name="Hugenholtz P."/>
        </authorList>
    </citation>
    <scope>NUCLEOTIDE SEQUENCE [LARGE SCALE GENOMIC DNA]</scope>
    <source>
        <strain evidence="11">UBA8672</strain>
    </source>
</reference>
<dbReference type="PANTHER" id="PTHR43806">
    <property type="entry name" value="PEPTIDASE S8"/>
    <property type="match status" value="1"/>
</dbReference>
<dbReference type="PANTHER" id="PTHR43806:SF11">
    <property type="entry name" value="CEREVISIN-RELATED"/>
    <property type="match status" value="1"/>
</dbReference>